<proteinExistence type="predicted"/>
<organism evidence="1 2">
    <name type="scientific">Caerostris extrusa</name>
    <name type="common">Bark spider</name>
    <name type="synonym">Caerostris bankana</name>
    <dbReference type="NCBI Taxonomy" id="172846"/>
    <lineage>
        <taxon>Eukaryota</taxon>
        <taxon>Metazoa</taxon>
        <taxon>Ecdysozoa</taxon>
        <taxon>Arthropoda</taxon>
        <taxon>Chelicerata</taxon>
        <taxon>Arachnida</taxon>
        <taxon>Araneae</taxon>
        <taxon>Araneomorphae</taxon>
        <taxon>Entelegynae</taxon>
        <taxon>Araneoidea</taxon>
        <taxon>Araneidae</taxon>
        <taxon>Caerostris</taxon>
    </lineage>
</organism>
<reference evidence="1 2" key="1">
    <citation type="submission" date="2021-06" db="EMBL/GenBank/DDBJ databases">
        <title>Caerostris extrusa draft genome.</title>
        <authorList>
            <person name="Kono N."/>
            <person name="Arakawa K."/>
        </authorList>
    </citation>
    <scope>NUCLEOTIDE SEQUENCE [LARGE SCALE GENOMIC DNA]</scope>
</reference>
<sequence length="82" mass="9215">MVVRGEEENIPKKEMRADLIFVLMSGGGERRRGEIFVRTSFGVQIRRSHGAVVVTGESVKYFRSKCPPVVDGGSQVKYLEEK</sequence>
<name>A0AAV4SL96_CAEEX</name>
<evidence type="ECO:0000313" key="1">
    <source>
        <dbReference type="EMBL" id="GIY33759.1"/>
    </source>
</evidence>
<comment type="caution">
    <text evidence="1">The sequence shown here is derived from an EMBL/GenBank/DDBJ whole genome shotgun (WGS) entry which is preliminary data.</text>
</comment>
<dbReference type="AlphaFoldDB" id="A0AAV4SL96"/>
<protein>
    <submittedName>
        <fullName evidence="1">Uncharacterized protein</fullName>
    </submittedName>
</protein>
<dbReference type="Proteomes" id="UP001054945">
    <property type="component" value="Unassembled WGS sequence"/>
</dbReference>
<keyword evidence="2" id="KW-1185">Reference proteome</keyword>
<dbReference type="EMBL" id="BPLR01009683">
    <property type="protein sequence ID" value="GIY33759.1"/>
    <property type="molecule type" value="Genomic_DNA"/>
</dbReference>
<accession>A0AAV4SL96</accession>
<evidence type="ECO:0000313" key="2">
    <source>
        <dbReference type="Proteomes" id="UP001054945"/>
    </source>
</evidence>
<gene>
    <name evidence="1" type="ORF">CEXT_388381</name>
</gene>